<reference evidence="2" key="1">
    <citation type="submission" date="2018-06" db="EMBL/GenBank/DDBJ databases">
        <authorList>
            <person name="Zhirakovskaya E."/>
        </authorList>
    </citation>
    <scope>NUCLEOTIDE SEQUENCE</scope>
</reference>
<gene>
    <name evidence="2" type="ORF">MNBD_CHLOROFLEXI01-1619</name>
</gene>
<dbReference type="InterPro" id="IPR005302">
    <property type="entry name" value="MoCF_Sase_C"/>
</dbReference>
<name>A0A3B0V4R2_9ZZZZ</name>
<feature type="domain" description="MOSC" evidence="1">
    <location>
        <begin position="41"/>
        <end position="185"/>
    </location>
</feature>
<dbReference type="GO" id="GO:0030151">
    <property type="term" value="F:molybdenum ion binding"/>
    <property type="evidence" value="ECO:0007669"/>
    <property type="project" value="InterPro"/>
</dbReference>
<dbReference type="Gene3D" id="2.40.33.20">
    <property type="entry name" value="PK beta-barrel domain-like"/>
    <property type="match status" value="1"/>
</dbReference>
<dbReference type="PROSITE" id="PS51340">
    <property type="entry name" value="MOSC"/>
    <property type="match status" value="1"/>
</dbReference>
<accession>A0A3B0V4R2</accession>
<dbReference type="GO" id="GO:0030170">
    <property type="term" value="F:pyridoxal phosphate binding"/>
    <property type="evidence" value="ECO:0007669"/>
    <property type="project" value="InterPro"/>
</dbReference>
<organism evidence="2">
    <name type="scientific">hydrothermal vent metagenome</name>
    <dbReference type="NCBI Taxonomy" id="652676"/>
    <lineage>
        <taxon>unclassified sequences</taxon>
        <taxon>metagenomes</taxon>
        <taxon>ecological metagenomes</taxon>
    </lineage>
</organism>
<dbReference type="InterPro" id="IPR011037">
    <property type="entry name" value="Pyrv_Knase-like_insert_dom_sf"/>
</dbReference>
<dbReference type="Pfam" id="PF03473">
    <property type="entry name" value="MOSC"/>
    <property type="match status" value="1"/>
</dbReference>
<dbReference type="SUPFAM" id="SSF50800">
    <property type="entry name" value="PK beta-barrel domain-like"/>
    <property type="match status" value="1"/>
</dbReference>
<protein>
    <recommendedName>
        <fullName evidence="1">MOSC domain-containing protein</fullName>
    </recommendedName>
</protein>
<dbReference type="InterPro" id="IPR052353">
    <property type="entry name" value="Benzoxazolinone_Detox_Enz"/>
</dbReference>
<sequence length="194" mass="21207">MSDVKQLTMAELEEGLEFVRQSPQDEGVLEMIVRRPFTDKREVLQSGELDLAVGLVGDNWQTRGSKKTADGSAHPEMQLNMMNARILDLVAQDKSRWQLAGDQLIVDMDLSVENLPSGTQLAIGTAVVEVTAVPHSGCKKFVARFGLDAVKFVNSPLGKQLRLRGLNAKVIQPGIVSQGDVVHKVKVIEVTPSH</sequence>
<evidence type="ECO:0000313" key="2">
    <source>
        <dbReference type="EMBL" id="VAW38548.1"/>
    </source>
</evidence>
<proteinExistence type="predicted"/>
<dbReference type="PANTHER" id="PTHR30212">
    <property type="entry name" value="PROTEIN YIIM"/>
    <property type="match status" value="1"/>
</dbReference>
<evidence type="ECO:0000259" key="1">
    <source>
        <dbReference type="PROSITE" id="PS51340"/>
    </source>
</evidence>
<dbReference type="EMBL" id="UOEU01000709">
    <property type="protein sequence ID" value="VAW38548.1"/>
    <property type="molecule type" value="Genomic_DNA"/>
</dbReference>
<dbReference type="AlphaFoldDB" id="A0A3B0V4R2"/>
<dbReference type="PANTHER" id="PTHR30212:SF2">
    <property type="entry name" value="PROTEIN YIIM"/>
    <property type="match status" value="1"/>
</dbReference>
<dbReference type="GO" id="GO:0003824">
    <property type="term" value="F:catalytic activity"/>
    <property type="evidence" value="ECO:0007669"/>
    <property type="project" value="InterPro"/>
</dbReference>